<proteinExistence type="predicted"/>
<dbReference type="Proteomes" id="UP000539111">
    <property type="component" value="Unassembled WGS sequence"/>
</dbReference>
<dbReference type="InterPro" id="IPR010282">
    <property type="entry name" value="Uncharacterised_HutD/Ves"/>
</dbReference>
<dbReference type="CDD" id="cd20293">
    <property type="entry name" value="cupin_HutD_N"/>
    <property type="match status" value="1"/>
</dbReference>
<dbReference type="InterPro" id="IPR014710">
    <property type="entry name" value="RmlC-like_jellyroll"/>
</dbReference>
<dbReference type="InterPro" id="IPR011051">
    <property type="entry name" value="RmlC_Cupin_sf"/>
</dbReference>
<keyword evidence="2" id="KW-1185">Reference proteome</keyword>
<evidence type="ECO:0008006" key="3">
    <source>
        <dbReference type="Google" id="ProtNLM"/>
    </source>
</evidence>
<reference evidence="1 2" key="1">
    <citation type="submission" date="2020-07" db="EMBL/GenBank/DDBJ databases">
        <title>Sequencing the genomes of 1000 actinobacteria strains.</title>
        <authorList>
            <person name="Klenk H.-P."/>
        </authorList>
    </citation>
    <scope>NUCLEOTIDE SEQUENCE [LARGE SCALE GENOMIC DNA]</scope>
    <source>
        <strain evidence="1 2">DSM 26341</strain>
    </source>
</reference>
<dbReference type="PANTHER" id="PTHR37943">
    <property type="entry name" value="PROTEIN VES"/>
    <property type="match status" value="1"/>
</dbReference>
<protein>
    <recommendedName>
        <fullName evidence="3">HutD protein</fullName>
    </recommendedName>
</protein>
<dbReference type="Pfam" id="PF05962">
    <property type="entry name" value="HutD"/>
    <property type="match status" value="1"/>
</dbReference>
<comment type="caution">
    <text evidence="1">The sequence shown here is derived from an EMBL/GenBank/DDBJ whole genome shotgun (WGS) entry which is preliminary data.</text>
</comment>
<accession>A0A7Z0D569</accession>
<sequence length="201" mass="22252">MIRTTVFPAAEHVRTPWRNGRGTTVELARQDGPDGFDWRLSIADISSEGEFSRFPGYRRVISTVEGAGMRLTVNDVPGDDLHRFVPFWFDGADHTECELLDGPIRDFNLIYRGDRVAAHLEWCRPESDAHLVSRAATTLLFNAGADLTVQLSDGQGESGTSLTLGHFDLMRLDAHDAPAATHRLSGAPDSDYCVVEIERIV</sequence>
<name>A0A7Z0D569_9MICO</name>
<evidence type="ECO:0000313" key="2">
    <source>
        <dbReference type="Proteomes" id="UP000539111"/>
    </source>
</evidence>
<dbReference type="EMBL" id="JACBZP010000001">
    <property type="protein sequence ID" value="NYI69104.1"/>
    <property type="molecule type" value="Genomic_DNA"/>
</dbReference>
<dbReference type="RefSeq" id="WP_237249194.1">
    <property type="nucleotide sequence ID" value="NZ_JACBZP010000001.1"/>
</dbReference>
<evidence type="ECO:0000313" key="1">
    <source>
        <dbReference type="EMBL" id="NYI69104.1"/>
    </source>
</evidence>
<dbReference type="Gene3D" id="2.60.120.10">
    <property type="entry name" value="Jelly Rolls"/>
    <property type="match status" value="2"/>
</dbReference>
<dbReference type="AlphaFoldDB" id="A0A7Z0D569"/>
<organism evidence="1 2">
    <name type="scientific">Spelaeicoccus albus</name>
    <dbReference type="NCBI Taxonomy" id="1280376"/>
    <lineage>
        <taxon>Bacteria</taxon>
        <taxon>Bacillati</taxon>
        <taxon>Actinomycetota</taxon>
        <taxon>Actinomycetes</taxon>
        <taxon>Micrococcales</taxon>
        <taxon>Brevibacteriaceae</taxon>
        <taxon>Spelaeicoccus</taxon>
    </lineage>
</organism>
<dbReference type="PANTHER" id="PTHR37943:SF1">
    <property type="entry name" value="PROTEIN VES"/>
    <property type="match status" value="1"/>
</dbReference>
<gene>
    <name evidence="1" type="ORF">BJY26_003410</name>
</gene>
<dbReference type="SUPFAM" id="SSF51182">
    <property type="entry name" value="RmlC-like cupins"/>
    <property type="match status" value="1"/>
</dbReference>